<feature type="chain" id="PRO_5004381397" evidence="9">
    <location>
        <begin position="20"/>
        <end position="951"/>
    </location>
</feature>
<feature type="transmembrane region" description="Helical" evidence="8">
    <location>
        <begin position="479"/>
        <end position="499"/>
    </location>
</feature>
<evidence type="ECO:0000256" key="5">
    <source>
        <dbReference type="ARBA" id="ARBA00022989"/>
    </source>
</evidence>
<dbReference type="Proteomes" id="UP000013776">
    <property type="component" value="Unassembled WGS sequence"/>
</dbReference>
<evidence type="ECO:0000256" key="6">
    <source>
        <dbReference type="ARBA" id="ARBA00023136"/>
    </source>
</evidence>
<name>R4XAM8_TAPDE</name>
<dbReference type="Pfam" id="PF06011">
    <property type="entry name" value="TRP"/>
    <property type="match status" value="1"/>
</dbReference>
<protein>
    <submittedName>
        <fullName evidence="11">Integral membrane protein</fullName>
    </submittedName>
</protein>
<evidence type="ECO:0000256" key="2">
    <source>
        <dbReference type="ARBA" id="ARBA00010642"/>
    </source>
</evidence>
<feature type="compositionally biased region" description="Polar residues" evidence="7">
    <location>
        <begin position="784"/>
        <end position="794"/>
    </location>
</feature>
<reference evidence="11 12" key="1">
    <citation type="journal article" date="2013" name="MBio">
        <title>Genome sequencing of the plant pathogen Taphrina deformans, the causal agent of peach leaf curl.</title>
        <authorList>
            <person name="Cisse O.H."/>
            <person name="Almeida J.M.G.C.F."/>
            <person name="Fonseca A."/>
            <person name="Kumar A.A."/>
            <person name="Salojaervi J."/>
            <person name="Overmyer K."/>
            <person name="Hauser P.M."/>
            <person name="Pagni M."/>
        </authorList>
    </citation>
    <scope>NUCLEOTIDE SEQUENCE [LARGE SCALE GENOMIC DNA]</scope>
    <source>
        <strain evidence="12">PYCC 5710 / ATCC 11124 / CBS 356.35 / IMI 108563 / JCM 9778 / NBRC 8474</strain>
    </source>
</reference>
<evidence type="ECO:0000256" key="9">
    <source>
        <dbReference type="SAM" id="SignalP"/>
    </source>
</evidence>
<evidence type="ECO:0000256" key="4">
    <source>
        <dbReference type="ARBA" id="ARBA00022729"/>
    </source>
</evidence>
<dbReference type="PANTHER" id="PTHR31145:SF6">
    <property type="entry name" value="INTEGRAL MEMBRANE PROTEIN (AFU_ORTHOLOGUE AFUA_7G01610)"/>
    <property type="match status" value="1"/>
</dbReference>
<keyword evidence="6 8" id="KW-0472">Membrane</keyword>
<feature type="transmembrane region" description="Helical" evidence="8">
    <location>
        <begin position="213"/>
        <end position="233"/>
    </location>
</feature>
<keyword evidence="3 8" id="KW-0812">Transmembrane</keyword>
<dbReference type="AlphaFoldDB" id="R4XAM8"/>
<evidence type="ECO:0000256" key="1">
    <source>
        <dbReference type="ARBA" id="ARBA00004141"/>
    </source>
</evidence>
<evidence type="ECO:0000256" key="7">
    <source>
        <dbReference type="SAM" id="MobiDB-lite"/>
    </source>
</evidence>
<feature type="region of interest" description="Disordered" evidence="7">
    <location>
        <begin position="717"/>
        <end position="736"/>
    </location>
</feature>
<comment type="caution">
    <text evidence="11">The sequence shown here is derived from an EMBL/GenBank/DDBJ whole genome shotgun (WGS) entry which is preliminary data.</text>
</comment>
<feature type="compositionally biased region" description="Low complexity" evidence="7">
    <location>
        <begin position="602"/>
        <end position="613"/>
    </location>
</feature>
<sequence>MNPIVIVALLATIVAGAAPSVGFKNCLSSTLATPRFTPLSVFAEFDAVSQVISYRINGNMTGQVNDTNADGTLASAVTDTISTVGYIQSKTDRRLCDVSQHPSLNDNSTLCPFGPGRVQLQFDVQLNSSFIFASVTSQIRINAATSSNYQVGCVEVTLTPPLSSRIKDNLTYIPLVILLLVGIKVFVVALANPWSGTIDPYRAFSNFGMDINALRLLTPGFADCLMYIQFIAYSSMLDLNYPGFFQPATSRVSWALLLFDHSPVSTALNYRPSQSSSLASFINFVGSSRQAAWKSFMVWWVILLACTVGLVAVIIGIWWILTPSSTDLTRKNLPFLGGCMLRIYYWFLLPMSMFTAFQLVTAQQSRAGLTAIAALVLMILILLCPLALVYFLPRYKPRQDLYDDLALLSLFGPLYNTFSEHAVLVFVPNIVLAILRGLTVGLLQSYGTAELVLLIVFEVISFVVLLTHRPWPKSTNTTILTLILHGLRFLILILMIPFLPSLALASGSREWIGYVILIIHAAILVFGFLGNALLSLLEVAIRLLVVVPHDEGARAIFGARQLKSRRRKDGQGDTESSHPTTTTSANSLTGLLDTKEDSPFFRAPRAPSRLSSRVGADSSLGDRRSLVSDAYMSPLTALETSYQGATFNQGSKVPVVRATSYASSEMLNEAMSPQGTITPGRVDSSYDLYELSLAPTEDAARRGVDYAVREADVYHPQSSGELLGPSKKLGTGPADPNGIRLRKLSWTPWRKEKNTEKGKFVVVRSTPAPAKPASVPLQDLGSPASMTESRSNPISPIYDTLAEEEDEEHNQFLDRQQSSSERRIDHNEVQAAPSLPRLRTSDPLASSFQDSLAFHELSLNSPTSPDPDGPLHTARSESRLSEDSDSSFVSDLVAPARPRTSGRVASYTSGHTEQSVRSSLVRDSYVNLPALFAGETAELVTLHGPDASSHT</sequence>
<keyword evidence="12" id="KW-1185">Reference proteome</keyword>
<gene>
    <name evidence="11" type="ORF">TAPDE_003045</name>
</gene>
<evidence type="ECO:0000259" key="10">
    <source>
        <dbReference type="SMART" id="SM01320"/>
    </source>
</evidence>
<proteinExistence type="inferred from homology"/>
<feature type="signal peptide" evidence="9">
    <location>
        <begin position="1"/>
        <end position="19"/>
    </location>
</feature>
<feature type="transmembrane region" description="Helical" evidence="8">
    <location>
        <begin position="449"/>
        <end position="467"/>
    </location>
</feature>
<evidence type="ECO:0000256" key="8">
    <source>
        <dbReference type="SAM" id="Phobius"/>
    </source>
</evidence>
<feature type="domain" description="ML-like" evidence="10">
    <location>
        <begin position="16"/>
        <end position="165"/>
    </location>
</feature>
<dbReference type="OrthoDB" id="5312224at2759"/>
<feature type="transmembrane region" description="Helical" evidence="8">
    <location>
        <begin position="297"/>
        <end position="322"/>
    </location>
</feature>
<comment type="similarity">
    <text evidence="2">Belongs to the transient receptor potential (TRP) ion channel family.</text>
</comment>
<dbReference type="SMART" id="SM01320">
    <property type="entry name" value="TRP_N"/>
    <property type="match status" value="1"/>
</dbReference>
<organism evidence="11 12">
    <name type="scientific">Taphrina deformans (strain PYCC 5710 / ATCC 11124 / CBS 356.35 / IMI 108563 / JCM 9778 / NBRC 8474)</name>
    <name type="common">Peach leaf curl fungus</name>
    <name type="synonym">Lalaria deformans</name>
    <dbReference type="NCBI Taxonomy" id="1097556"/>
    <lineage>
        <taxon>Eukaryota</taxon>
        <taxon>Fungi</taxon>
        <taxon>Dikarya</taxon>
        <taxon>Ascomycota</taxon>
        <taxon>Taphrinomycotina</taxon>
        <taxon>Taphrinomycetes</taxon>
        <taxon>Taphrinales</taxon>
        <taxon>Taphrinaceae</taxon>
        <taxon>Taphrina</taxon>
    </lineage>
</organism>
<feature type="region of interest" description="Disordered" evidence="7">
    <location>
        <begin position="601"/>
        <end position="620"/>
    </location>
</feature>
<feature type="transmembrane region" description="Helical" evidence="8">
    <location>
        <begin position="343"/>
        <end position="361"/>
    </location>
</feature>
<dbReference type="eggNOG" id="ENOG502R2RV">
    <property type="taxonomic scope" value="Eukaryota"/>
</dbReference>
<feature type="compositionally biased region" description="Polar residues" evidence="7">
    <location>
        <begin position="573"/>
        <end position="589"/>
    </location>
</feature>
<feature type="region of interest" description="Disordered" evidence="7">
    <location>
        <begin position="757"/>
        <end position="842"/>
    </location>
</feature>
<accession>R4XAM8</accession>
<dbReference type="EMBL" id="CAHR02000108">
    <property type="protein sequence ID" value="CCG82894.1"/>
    <property type="molecule type" value="Genomic_DNA"/>
</dbReference>
<feature type="transmembrane region" description="Helical" evidence="8">
    <location>
        <begin position="511"/>
        <end position="534"/>
    </location>
</feature>
<dbReference type="InterPro" id="IPR040241">
    <property type="entry name" value="TRP_Flc/Pkd2-like"/>
</dbReference>
<feature type="transmembrane region" description="Helical" evidence="8">
    <location>
        <begin position="367"/>
        <end position="392"/>
    </location>
</feature>
<dbReference type="InterPro" id="IPR010308">
    <property type="entry name" value="TRP_C"/>
</dbReference>
<evidence type="ECO:0000256" key="3">
    <source>
        <dbReference type="ARBA" id="ARBA00022692"/>
    </source>
</evidence>
<dbReference type="InterPro" id="IPR032800">
    <property type="entry name" value="TRP_N"/>
</dbReference>
<comment type="subcellular location">
    <subcellularLocation>
        <location evidence="1">Membrane</location>
        <topology evidence="1">Multi-pass membrane protein</topology>
    </subcellularLocation>
</comment>
<dbReference type="STRING" id="1097556.R4XAM8"/>
<evidence type="ECO:0000313" key="12">
    <source>
        <dbReference type="Proteomes" id="UP000013776"/>
    </source>
</evidence>
<dbReference type="GO" id="GO:0055085">
    <property type="term" value="P:transmembrane transport"/>
    <property type="evidence" value="ECO:0007669"/>
    <property type="project" value="TreeGrafter"/>
</dbReference>
<keyword evidence="4 9" id="KW-0732">Signal</keyword>
<keyword evidence="5 8" id="KW-1133">Transmembrane helix</keyword>
<feature type="region of interest" description="Disordered" evidence="7">
    <location>
        <begin position="564"/>
        <end position="592"/>
    </location>
</feature>
<feature type="transmembrane region" description="Helical" evidence="8">
    <location>
        <begin position="172"/>
        <end position="192"/>
    </location>
</feature>
<evidence type="ECO:0000313" key="11">
    <source>
        <dbReference type="EMBL" id="CCG82894.1"/>
    </source>
</evidence>
<feature type="transmembrane region" description="Helical" evidence="8">
    <location>
        <begin position="422"/>
        <end position="443"/>
    </location>
</feature>
<dbReference type="GO" id="GO:0016020">
    <property type="term" value="C:membrane"/>
    <property type="evidence" value="ECO:0007669"/>
    <property type="project" value="UniProtKB-SubCell"/>
</dbReference>
<dbReference type="PANTHER" id="PTHR31145">
    <property type="entry name" value="INTEGRAL MEMBRANE PROTEIN (AFU_ORTHOLOGUE AFUA_7G01610)"/>
    <property type="match status" value="1"/>
</dbReference>
<feature type="region of interest" description="Disordered" evidence="7">
    <location>
        <begin position="857"/>
        <end position="914"/>
    </location>
</feature>
<dbReference type="VEuPathDB" id="FungiDB:TAPDE_003045"/>